<keyword evidence="3" id="KW-1185">Reference proteome</keyword>
<dbReference type="PANTHER" id="PTHR31206">
    <property type="entry name" value="LP10445P"/>
    <property type="match status" value="1"/>
</dbReference>
<accession>A0ABV0UIW7</accession>
<feature type="region of interest" description="Disordered" evidence="1">
    <location>
        <begin position="38"/>
        <end position="60"/>
    </location>
</feature>
<evidence type="ECO:0000313" key="2">
    <source>
        <dbReference type="EMBL" id="MEQ2244691.1"/>
    </source>
</evidence>
<dbReference type="PANTHER" id="PTHR31206:SF5">
    <property type="entry name" value="PROTEIN FAM177A1"/>
    <property type="match status" value="1"/>
</dbReference>
<gene>
    <name evidence="2" type="ORF">ILYODFUR_019825</name>
</gene>
<feature type="region of interest" description="Disordered" evidence="1">
    <location>
        <begin position="145"/>
        <end position="199"/>
    </location>
</feature>
<sequence length="199" mass="22334">MNTSSHQEVSAQIHDTEFGGPPLQKQKRIIYFSSGETLELEDPEEDEAEEQPSRGTPFKEPGGRVGIYLVEKIPVWTLDYVTHVSFFPQTRMSFKNVAILVGRMSLLACDFLGQRLAGALGLNAAKYQYAIDQYHREHKITENHHEDQAENIHSSPGLGGSHYGATGDVRSPSDPQESCDDKHRDKGCQNRAYQDDKDD</sequence>
<feature type="region of interest" description="Disordered" evidence="1">
    <location>
        <begin position="1"/>
        <end position="25"/>
    </location>
</feature>
<feature type="compositionally biased region" description="Basic and acidic residues" evidence="1">
    <location>
        <begin position="179"/>
        <end position="188"/>
    </location>
</feature>
<dbReference type="InterPro" id="IPR028260">
    <property type="entry name" value="FAM177"/>
</dbReference>
<proteinExistence type="predicted"/>
<protein>
    <submittedName>
        <fullName evidence="2">Uncharacterized protein</fullName>
    </submittedName>
</protein>
<organism evidence="2 3">
    <name type="scientific">Ilyodon furcidens</name>
    <name type="common">goldbreast splitfin</name>
    <dbReference type="NCBI Taxonomy" id="33524"/>
    <lineage>
        <taxon>Eukaryota</taxon>
        <taxon>Metazoa</taxon>
        <taxon>Chordata</taxon>
        <taxon>Craniata</taxon>
        <taxon>Vertebrata</taxon>
        <taxon>Euteleostomi</taxon>
        <taxon>Actinopterygii</taxon>
        <taxon>Neopterygii</taxon>
        <taxon>Teleostei</taxon>
        <taxon>Neoteleostei</taxon>
        <taxon>Acanthomorphata</taxon>
        <taxon>Ovalentaria</taxon>
        <taxon>Atherinomorphae</taxon>
        <taxon>Cyprinodontiformes</taxon>
        <taxon>Goodeidae</taxon>
        <taxon>Ilyodon</taxon>
    </lineage>
</organism>
<name>A0ABV0UIW7_9TELE</name>
<dbReference type="Proteomes" id="UP001482620">
    <property type="component" value="Unassembled WGS sequence"/>
</dbReference>
<evidence type="ECO:0000313" key="3">
    <source>
        <dbReference type="Proteomes" id="UP001482620"/>
    </source>
</evidence>
<comment type="caution">
    <text evidence="2">The sequence shown here is derived from an EMBL/GenBank/DDBJ whole genome shotgun (WGS) entry which is preliminary data.</text>
</comment>
<dbReference type="Pfam" id="PF14774">
    <property type="entry name" value="FAM177"/>
    <property type="match status" value="1"/>
</dbReference>
<reference evidence="2 3" key="1">
    <citation type="submission" date="2021-06" db="EMBL/GenBank/DDBJ databases">
        <authorList>
            <person name="Palmer J.M."/>
        </authorList>
    </citation>
    <scope>NUCLEOTIDE SEQUENCE [LARGE SCALE GENOMIC DNA]</scope>
    <source>
        <strain evidence="3">if_2019</strain>
        <tissue evidence="2">Muscle</tissue>
    </source>
</reference>
<feature type="compositionally biased region" description="Acidic residues" evidence="1">
    <location>
        <begin position="38"/>
        <end position="50"/>
    </location>
</feature>
<feature type="compositionally biased region" description="Polar residues" evidence="1">
    <location>
        <begin position="1"/>
        <end position="10"/>
    </location>
</feature>
<dbReference type="EMBL" id="JAHRIQ010071520">
    <property type="protein sequence ID" value="MEQ2244691.1"/>
    <property type="molecule type" value="Genomic_DNA"/>
</dbReference>
<evidence type="ECO:0000256" key="1">
    <source>
        <dbReference type="SAM" id="MobiDB-lite"/>
    </source>
</evidence>